<name>A0A0B9G696_9GAMM</name>
<proteinExistence type="predicted"/>
<dbReference type="InterPro" id="IPR029044">
    <property type="entry name" value="Nucleotide-diphossugar_trans"/>
</dbReference>
<organism evidence="2 3">
    <name type="scientific">Photobacterium gaetbulicola</name>
    <dbReference type="NCBI Taxonomy" id="1295392"/>
    <lineage>
        <taxon>Bacteria</taxon>
        <taxon>Pseudomonadati</taxon>
        <taxon>Pseudomonadota</taxon>
        <taxon>Gammaproteobacteria</taxon>
        <taxon>Vibrionales</taxon>
        <taxon>Vibrionaceae</taxon>
        <taxon>Photobacterium</taxon>
    </lineage>
</organism>
<dbReference type="SUPFAM" id="SSF53448">
    <property type="entry name" value="Nucleotide-diphospho-sugar transferases"/>
    <property type="match status" value="1"/>
</dbReference>
<evidence type="ECO:0000313" key="3">
    <source>
        <dbReference type="Proteomes" id="UP000031278"/>
    </source>
</evidence>
<dbReference type="Gene3D" id="3.90.550.10">
    <property type="entry name" value="Spore Coat Polysaccharide Biosynthesis Protein SpsA, Chain A"/>
    <property type="match status" value="1"/>
</dbReference>
<protein>
    <recommendedName>
        <fullName evidence="1">Glycosyltransferase 2-like domain-containing protein</fullName>
    </recommendedName>
</protein>
<evidence type="ECO:0000259" key="1">
    <source>
        <dbReference type="Pfam" id="PF00535"/>
    </source>
</evidence>
<feature type="domain" description="Glycosyltransferase 2-like" evidence="1">
    <location>
        <begin position="7"/>
        <end position="137"/>
    </location>
</feature>
<dbReference type="Proteomes" id="UP000031278">
    <property type="component" value="Unassembled WGS sequence"/>
</dbReference>
<gene>
    <name evidence="2" type="ORF">RJ45_07975</name>
</gene>
<dbReference type="RefSeq" id="WP_039460468.1">
    <property type="nucleotide sequence ID" value="NZ_JWLZ01000113.1"/>
</dbReference>
<dbReference type="InterPro" id="IPR001173">
    <property type="entry name" value="Glyco_trans_2-like"/>
</dbReference>
<comment type="caution">
    <text evidence="2">The sequence shown here is derived from an EMBL/GenBank/DDBJ whole genome shotgun (WGS) entry which is preliminary data.</text>
</comment>
<sequence length="290" mass="33143">MSQNIQICVFAYNLEKTIEKSLTNLIASCSEYTPDIYVMINGCRDNTYSIVSNLASDNPRIHPIDITLGDKSNAWNTFIFQYYDQSSLAIFADGDLFFEANAVKNLIDYHQRHPQYNAISSFPCANGRSSQQWRYNLLKEHQFTGALYLLSPRFTNLLIEQGVKLPVGLIGDDSMLGYLSATDICSGTDLPKQRIGVCSSAVFIYESLNPLNWQDCKLYLRRRLRYSLRYFQQLSIVGNLKQHGIQAMPVMAIEGTVAPFCKIRWLSSNLFFDLISKVLIDRQRKKIIKT</sequence>
<evidence type="ECO:0000313" key="2">
    <source>
        <dbReference type="EMBL" id="KHT64198.1"/>
    </source>
</evidence>
<dbReference type="EMBL" id="JWLZ01000113">
    <property type="protein sequence ID" value="KHT64198.1"/>
    <property type="molecule type" value="Genomic_DNA"/>
</dbReference>
<reference evidence="2 3" key="1">
    <citation type="submission" date="2014-12" db="EMBL/GenBank/DDBJ databases">
        <title>Genome sequencing of Photobacterium gaetbulicola AD005a.</title>
        <authorList>
            <person name="Adrian T.G.S."/>
            <person name="Chan K.G."/>
        </authorList>
    </citation>
    <scope>NUCLEOTIDE SEQUENCE [LARGE SCALE GENOMIC DNA]</scope>
    <source>
        <strain evidence="2 3">AD005a</strain>
    </source>
</reference>
<accession>A0A0B9G696</accession>
<dbReference type="Pfam" id="PF00535">
    <property type="entry name" value="Glycos_transf_2"/>
    <property type="match status" value="1"/>
</dbReference>
<dbReference type="AlphaFoldDB" id="A0A0B9G696"/>